<dbReference type="RefSeq" id="WP_307106005.1">
    <property type="nucleotide sequence ID" value="NZ_JAUTAS010000001.1"/>
</dbReference>
<comment type="caution">
    <text evidence="1">The sequence shown here is derived from an EMBL/GenBank/DDBJ whole genome shotgun (WGS) entry which is preliminary data.</text>
</comment>
<sequence>MVNRLIGADDVSRTDLFRVIRELLRIYDLRIVELLALIDILEHCPGTVEDLTIRNLLALISVVDVYNSPLTPAAVTEATKAAAAVH</sequence>
<dbReference type="AlphaFoldDB" id="A0AAP5AFZ5"/>
<gene>
    <name evidence="1" type="ORF">QE424_000431</name>
</gene>
<accession>A0AAP5AFZ5</accession>
<evidence type="ECO:0000313" key="2">
    <source>
        <dbReference type="Proteomes" id="UP001226084"/>
    </source>
</evidence>
<protein>
    <submittedName>
        <fullName evidence="1">Uncharacterized protein</fullName>
    </submittedName>
</protein>
<organism evidence="1 2">
    <name type="scientific">Stenotrophomonas rhizophila</name>
    <dbReference type="NCBI Taxonomy" id="216778"/>
    <lineage>
        <taxon>Bacteria</taxon>
        <taxon>Pseudomonadati</taxon>
        <taxon>Pseudomonadota</taxon>
        <taxon>Gammaproteobacteria</taxon>
        <taxon>Lysobacterales</taxon>
        <taxon>Lysobacteraceae</taxon>
        <taxon>Stenotrophomonas</taxon>
    </lineage>
</organism>
<dbReference type="EMBL" id="JAUTAS010000001">
    <property type="protein sequence ID" value="MDQ1107272.1"/>
    <property type="molecule type" value="Genomic_DNA"/>
</dbReference>
<dbReference type="Proteomes" id="UP001226084">
    <property type="component" value="Unassembled WGS sequence"/>
</dbReference>
<evidence type="ECO:0000313" key="1">
    <source>
        <dbReference type="EMBL" id="MDQ1107272.1"/>
    </source>
</evidence>
<proteinExistence type="predicted"/>
<reference evidence="1" key="1">
    <citation type="submission" date="2023-07" db="EMBL/GenBank/DDBJ databases">
        <title>Functional and genomic diversity of the sorghum phyllosphere microbiome.</title>
        <authorList>
            <person name="Shade A."/>
        </authorList>
    </citation>
    <scope>NUCLEOTIDE SEQUENCE</scope>
    <source>
        <strain evidence="1">SORGH_AS_0457</strain>
    </source>
</reference>
<name>A0AAP5AFZ5_9GAMM</name>